<proteinExistence type="predicted"/>
<organism evidence="2 3">
    <name type="scientific">Brevibacillus brevis</name>
    <name type="common">Bacillus brevis</name>
    <dbReference type="NCBI Taxonomy" id="1393"/>
    <lineage>
        <taxon>Bacteria</taxon>
        <taxon>Bacillati</taxon>
        <taxon>Bacillota</taxon>
        <taxon>Bacilli</taxon>
        <taxon>Bacillales</taxon>
        <taxon>Paenibacillaceae</taxon>
        <taxon>Brevibacillus</taxon>
    </lineage>
</organism>
<sequence>MVQHKGKWMITIAMTVCLIVVFGFGNQRTMATAPTKKPVINVLGSDPVNINSHRSFVAVQGEWIFYNNDGLYKIKKDGSSLQKLSSDWADNLNVVGDWIYYTRNKPKKEIYQLEMPHFDINDTYEDVTELIKIKTDGSSKTVIKSGSLAEGDRNNVYSLYVVGDIIYYADGYGPLYRMDTNGKNQKKLLDRFEEVYFYQDWIFYTNESRQLYKMKRNGTQKKVVSKETGLNLVGLSGDFIYYTKWVNDSGVVDVYKIGLTNGKTALVRKGLPPAKNPIIIAGKHLYYISEIKDAHTVGRMNMTDGKTTPLYPLGSISSQPINIGGDFIFFYDYQASDFEKKDIFKVKMGENKVEKVTPKAK</sequence>
<dbReference type="SUPFAM" id="SSF82171">
    <property type="entry name" value="DPP6 N-terminal domain-like"/>
    <property type="match status" value="1"/>
</dbReference>
<dbReference type="AlphaFoldDB" id="A0A517IF77"/>
<reference evidence="2 3" key="1">
    <citation type="submission" date="2019-07" db="EMBL/GenBank/DDBJ databases">
        <title>Characterization of Brevibacillus brevis HK544, as a potential biocontrol agent.</title>
        <authorList>
            <person name="Kim H."/>
        </authorList>
    </citation>
    <scope>NUCLEOTIDE SEQUENCE [LARGE SCALE GENOMIC DNA]</scope>
    <source>
        <strain evidence="2 3">HK544</strain>
    </source>
</reference>
<dbReference type="InterPro" id="IPR053369">
    <property type="entry name" value="SrfA-induced_signal"/>
</dbReference>
<dbReference type="EMBL" id="CP042161">
    <property type="protein sequence ID" value="QDS37541.1"/>
    <property type="molecule type" value="Genomic_DNA"/>
</dbReference>
<protein>
    <submittedName>
        <fullName evidence="2">DUF5050 domain-containing protein</fullName>
    </submittedName>
</protein>
<dbReference type="Pfam" id="PF16472">
    <property type="entry name" value="DUF5050"/>
    <property type="match status" value="1"/>
</dbReference>
<accession>A0A517IF77</accession>
<dbReference type="InterPro" id="IPR032485">
    <property type="entry name" value="LRP1-like_beta_prop"/>
</dbReference>
<dbReference type="Proteomes" id="UP000317713">
    <property type="component" value="Chromosome"/>
</dbReference>
<name>A0A517IF77_BREBE</name>
<feature type="domain" description="Prolow-density lipoprotein receptor-related protein 1-like beta-propeller" evidence="1">
    <location>
        <begin position="55"/>
        <end position="336"/>
    </location>
</feature>
<dbReference type="RefSeq" id="WP_144619058.1">
    <property type="nucleotide sequence ID" value="NZ_CP042161.1"/>
</dbReference>
<evidence type="ECO:0000259" key="1">
    <source>
        <dbReference type="Pfam" id="PF16472"/>
    </source>
</evidence>
<dbReference type="PANTHER" id="PTHR32256">
    <property type="match status" value="1"/>
</dbReference>
<evidence type="ECO:0000313" key="3">
    <source>
        <dbReference type="Proteomes" id="UP000317713"/>
    </source>
</evidence>
<evidence type="ECO:0000313" key="2">
    <source>
        <dbReference type="EMBL" id="QDS37541.1"/>
    </source>
</evidence>
<gene>
    <name evidence="2" type="ORF">FPS98_28185</name>
</gene>
<dbReference type="PANTHER" id="PTHR32256:SF17">
    <property type="entry name" value="EGF-LIKE DOMAIN-CONTAINING PROTEIN"/>
    <property type="match status" value="1"/>
</dbReference>